<dbReference type="PANTHER" id="PTHR47894">
    <property type="entry name" value="HTH-TYPE TRANSCRIPTIONAL REGULATOR GADX"/>
    <property type="match status" value="1"/>
</dbReference>
<dbReference type="PANTHER" id="PTHR47894:SF1">
    <property type="entry name" value="HTH-TYPE TRANSCRIPTIONAL REGULATOR VQSM"/>
    <property type="match status" value="1"/>
</dbReference>
<evidence type="ECO:0000313" key="5">
    <source>
        <dbReference type="EMBL" id="MFD1218304.1"/>
    </source>
</evidence>
<dbReference type="Proteomes" id="UP001597264">
    <property type="component" value="Unassembled WGS sequence"/>
</dbReference>
<evidence type="ECO:0000313" key="6">
    <source>
        <dbReference type="Proteomes" id="UP001597264"/>
    </source>
</evidence>
<dbReference type="InterPro" id="IPR009057">
    <property type="entry name" value="Homeodomain-like_sf"/>
</dbReference>
<gene>
    <name evidence="5" type="ORF">ACFQ2X_17005</name>
</gene>
<protein>
    <submittedName>
        <fullName evidence="5">Helix-turn-helix transcriptional regulator</fullName>
    </submittedName>
</protein>
<accession>A0ABW3UDB7</accession>
<dbReference type="Gene3D" id="1.10.10.60">
    <property type="entry name" value="Homeodomain-like"/>
    <property type="match status" value="1"/>
</dbReference>
<evidence type="ECO:0000259" key="4">
    <source>
        <dbReference type="PROSITE" id="PS01124"/>
    </source>
</evidence>
<proteinExistence type="predicted"/>
<dbReference type="PROSITE" id="PS01124">
    <property type="entry name" value="HTH_ARAC_FAMILY_2"/>
    <property type="match status" value="1"/>
</dbReference>
<dbReference type="Pfam" id="PF12833">
    <property type="entry name" value="HTH_18"/>
    <property type="match status" value="1"/>
</dbReference>
<reference evidence="6" key="1">
    <citation type="journal article" date="2019" name="Int. J. Syst. Evol. Microbiol.">
        <title>The Global Catalogue of Microorganisms (GCM) 10K type strain sequencing project: providing services to taxonomists for standard genome sequencing and annotation.</title>
        <authorList>
            <consortium name="The Broad Institute Genomics Platform"/>
            <consortium name="The Broad Institute Genome Sequencing Center for Infectious Disease"/>
            <person name="Wu L."/>
            <person name="Ma J."/>
        </authorList>
    </citation>
    <scope>NUCLEOTIDE SEQUENCE [LARGE SCALE GENOMIC DNA]</scope>
    <source>
        <strain evidence="6">CCUG 54356</strain>
    </source>
</reference>
<keyword evidence="6" id="KW-1185">Reference proteome</keyword>
<keyword evidence="2" id="KW-0238">DNA-binding</keyword>
<feature type="domain" description="HTH araC/xylS-type" evidence="4">
    <location>
        <begin position="185"/>
        <end position="282"/>
    </location>
</feature>
<evidence type="ECO:0000256" key="2">
    <source>
        <dbReference type="ARBA" id="ARBA00023125"/>
    </source>
</evidence>
<dbReference type="SUPFAM" id="SSF46689">
    <property type="entry name" value="Homeodomain-like"/>
    <property type="match status" value="1"/>
</dbReference>
<evidence type="ECO:0000256" key="3">
    <source>
        <dbReference type="ARBA" id="ARBA00023163"/>
    </source>
</evidence>
<comment type="caution">
    <text evidence="5">The sequence shown here is derived from an EMBL/GenBank/DDBJ whole genome shotgun (WGS) entry which is preliminary data.</text>
</comment>
<dbReference type="InterPro" id="IPR018060">
    <property type="entry name" value="HTH_AraC"/>
</dbReference>
<sequence length="294" mass="33559">MFSVTNNDTRGANFLPLMFRREIIAHLLLSSENFDEWLCRYLLYQDLICPALLVQQDVKGDDVNLYFLAPDPLSTSSAPHRECQFQLIKDWLMCWARLGEMFGDGAPPFRRVELALPLSSLEFKRSLRQRLGCDVRFVSGGTRVVIPVEFLRKSVNSTDPLVAELLSALSKRVLEKLEPQSLLVEKIYRIMASHAGAIPTMEIMAGKLFKSVRTLRRHLRGDGVNYQELVVNYRIAVAKCYLLDTNLPANEIARLVNYADSSNFYRVFRYTEGVTPSQYRNRASLNTVDDLSVL</sequence>
<name>A0ABW3UDB7_9GAMM</name>
<dbReference type="SMART" id="SM00342">
    <property type="entry name" value="HTH_ARAC"/>
    <property type="match status" value="1"/>
</dbReference>
<organism evidence="5 6">
    <name type="scientific">Microbulbifer celer</name>
    <dbReference type="NCBI Taxonomy" id="435905"/>
    <lineage>
        <taxon>Bacteria</taxon>
        <taxon>Pseudomonadati</taxon>
        <taxon>Pseudomonadota</taxon>
        <taxon>Gammaproteobacteria</taxon>
        <taxon>Cellvibrionales</taxon>
        <taxon>Microbulbiferaceae</taxon>
        <taxon>Microbulbifer</taxon>
    </lineage>
</organism>
<evidence type="ECO:0000256" key="1">
    <source>
        <dbReference type="ARBA" id="ARBA00023015"/>
    </source>
</evidence>
<dbReference type="RefSeq" id="WP_230435229.1">
    <property type="nucleotide sequence ID" value="NZ_CP087715.1"/>
</dbReference>
<keyword evidence="1" id="KW-0805">Transcription regulation</keyword>
<keyword evidence="3" id="KW-0804">Transcription</keyword>
<dbReference type="EMBL" id="JBHTLR010000034">
    <property type="protein sequence ID" value="MFD1218304.1"/>
    <property type="molecule type" value="Genomic_DNA"/>
</dbReference>